<evidence type="ECO:0000256" key="11">
    <source>
        <dbReference type="ARBA" id="ARBA00023054"/>
    </source>
</evidence>
<feature type="compositionally biased region" description="Basic and acidic residues" evidence="15">
    <location>
        <begin position="230"/>
        <end position="257"/>
    </location>
</feature>
<comment type="subcellular location">
    <subcellularLocation>
        <location evidence="2 13">Nucleus</location>
    </subcellularLocation>
</comment>
<dbReference type="GO" id="GO:0006325">
    <property type="term" value="P:chromatin organization"/>
    <property type="evidence" value="ECO:0007669"/>
    <property type="project" value="UniProtKB-KW"/>
</dbReference>
<sequence>MSGKRSHSETSGSGSSGSQSEPPKKKVLLDMFKLGTVSSIEEIEMQTLKFQYKKIGQRLVQKNRIEQDLRKRIEELEKRQLRDDDLLHVMNRYWNQFNEDVRLLLERFNAEAAADAAEDEEEEGEDSEGRTSFIAHLSDPSELDEKLAHRVQVSQRAVAKIVQTFESLMKRNRKLSKQVRSAKPKDSDEAREEDGASAPTEDKGSEEKDEDSSSSPPPDGGGTAAALLEAVKEELAVTKKENERLHRQNTKLHEEHRKMRLKLAVADERVSALDTRLAEQRNRLEESEYEREQLTSKTENLESFLSDSQERIKVLESQVAKFKERINPGDKSKPSADDLPPSDISQRKLSELQFEVEIQTELAAQRLAELEKLNGDYKQLATEVEQLKVEMKHIPVARIHSSHEYQSLQCQFSLLYNDHVLLRQTAEDCLRKLAETQATHMKQIEQMEADELIGQKKLRAELILLEDSKSQLQKVSCNERPVSGSRLEYEMLRIEFEQTMAAHEQMNQMHREMKHIITSLQSHNGNLKKEVARHKKKSKDLAQELHKRNKEISELRNQLHTHQASLSRALANNAEGRDSKESVGSGSTMAVKSEGVKAEGDIKKEPGVEGEDGKEKSSGPPNNLVKKESPSEEHIKRDGSSSLQRRPSSSSGSSSGGMTGSKPKPKDDYISDLRNALKKCQAEQKDMRFLLETYKQLPKETRDKAQIAASERKTRAELEQLKGQYSKLLDSRKEDAKRVTDEAAHKKLKHCEEKIDGLQKTITAQKQVGKRPLSSEEDALLNEMEVTGQAFEDMQDQNIRLVQLLKEKDEVNFKLMGDRIKSQQIQKVHRKEKDVLEEQVRTLTSQLEAQSEVVLRLEERDRILHASVSSFEQQLMNRAQMTEAHRRKALEAAQSAADLRLHLGEPTVTKDLGPHYKYTAQLKDMQHALDAKSSLVEEESFRLKRAQEEVWTLKKKFERAQRMIKAGGADTVLLEEIRDYKEQLTCPSCKVKKKDAVLRKCFHVFCFDCLRTRYETRQRKCPKCNAAFGANDYHRLYLT</sequence>
<dbReference type="UniPathway" id="UPA00143"/>
<evidence type="ECO:0000256" key="8">
    <source>
        <dbReference type="ARBA" id="ARBA00022786"/>
    </source>
</evidence>
<proteinExistence type="inferred from homology"/>
<evidence type="ECO:0000256" key="5">
    <source>
        <dbReference type="ARBA" id="ARBA00022679"/>
    </source>
</evidence>
<evidence type="ECO:0000256" key="7">
    <source>
        <dbReference type="ARBA" id="ARBA00022771"/>
    </source>
</evidence>
<feature type="compositionally biased region" description="Low complexity" evidence="15">
    <location>
        <begin position="640"/>
        <end position="653"/>
    </location>
</feature>
<dbReference type="OrthoDB" id="10266039at2759"/>
<evidence type="ECO:0000256" key="4">
    <source>
        <dbReference type="ARBA" id="ARBA00005555"/>
    </source>
</evidence>
<keyword evidence="6 13" id="KW-0479">Metal-binding</keyword>
<evidence type="ECO:0000256" key="9">
    <source>
        <dbReference type="ARBA" id="ARBA00022833"/>
    </source>
</evidence>
<gene>
    <name evidence="16" type="ORF">CTOB1V02_LOCUS8457</name>
</gene>
<feature type="compositionally biased region" description="Basic and acidic residues" evidence="15">
    <location>
        <begin position="323"/>
        <end position="336"/>
    </location>
</feature>
<dbReference type="SUPFAM" id="SSF57850">
    <property type="entry name" value="RING/U-box"/>
    <property type="match status" value="1"/>
</dbReference>
<dbReference type="PANTHER" id="PTHR23163">
    <property type="entry name" value="RING FINGER PROTEIN-RELATED"/>
    <property type="match status" value="1"/>
</dbReference>
<feature type="region of interest" description="Disordered" evidence="15">
    <location>
        <begin position="323"/>
        <end position="343"/>
    </location>
</feature>
<dbReference type="Gene3D" id="3.30.40.10">
    <property type="entry name" value="Zinc/RING finger domain, C3HC4 (zinc finger)"/>
    <property type="match status" value="1"/>
</dbReference>
<keyword evidence="12 13" id="KW-0539">Nucleus</keyword>
<protein>
    <recommendedName>
        <fullName evidence="13">E3 ubiquitin protein ligase</fullName>
        <ecNumber evidence="13">2.3.2.27</ecNumber>
    </recommendedName>
</protein>
<comment type="catalytic activity">
    <reaction evidence="1 13">
        <text>S-ubiquitinyl-[E2 ubiquitin-conjugating enzyme]-L-cysteine + [acceptor protein]-L-lysine = [E2 ubiquitin-conjugating enzyme]-L-cysteine + N(6)-ubiquitinyl-[acceptor protein]-L-lysine.</text>
        <dbReference type="EC" id="2.3.2.27"/>
    </reaction>
</comment>
<dbReference type="EC" id="2.3.2.27" evidence="13"/>
<evidence type="ECO:0000256" key="15">
    <source>
        <dbReference type="SAM" id="MobiDB-lite"/>
    </source>
</evidence>
<dbReference type="Pfam" id="PF00097">
    <property type="entry name" value="zf-C3HC4"/>
    <property type="match status" value="1"/>
</dbReference>
<dbReference type="GO" id="GO:0016567">
    <property type="term" value="P:protein ubiquitination"/>
    <property type="evidence" value="ECO:0007669"/>
    <property type="project" value="UniProtKB-UniRule"/>
</dbReference>
<feature type="coiled-coil region" evidence="14">
    <location>
        <begin position="833"/>
        <end position="860"/>
    </location>
</feature>
<dbReference type="GO" id="GO:0005634">
    <property type="term" value="C:nucleus"/>
    <property type="evidence" value="ECO:0007669"/>
    <property type="project" value="UniProtKB-SubCell"/>
</dbReference>
<keyword evidence="10 13" id="KW-0156">Chromatin regulator</keyword>
<feature type="region of interest" description="Disordered" evidence="15">
    <location>
        <begin position="570"/>
        <end position="673"/>
    </location>
</feature>
<dbReference type="Pfam" id="PF26052">
    <property type="entry name" value="BRE1B"/>
    <property type="match status" value="1"/>
</dbReference>
<keyword evidence="9 13" id="KW-0862">Zinc</keyword>
<dbReference type="GO" id="GO:0061630">
    <property type="term" value="F:ubiquitin protein ligase activity"/>
    <property type="evidence" value="ECO:0007669"/>
    <property type="project" value="UniProtKB-EC"/>
</dbReference>
<evidence type="ECO:0000256" key="3">
    <source>
        <dbReference type="ARBA" id="ARBA00004906"/>
    </source>
</evidence>
<comment type="pathway">
    <text evidence="3 13">Protein modification; protein ubiquitination.</text>
</comment>
<evidence type="ECO:0000256" key="1">
    <source>
        <dbReference type="ARBA" id="ARBA00000900"/>
    </source>
</evidence>
<dbReference type="GO" id="GO:0033503">
    <property type="term" value="C:HULC complex"/>
    <property type="evidence" value="ECO:0007669"/>
    <property type="project" value="TreeGrafter"/>
</dbReference>
<accession>A0A7R8WFA2</accession>
<evidence type="ECO:0000256" key="2">
    <source>
        <dbReference type="ARBA" id="ARBA00004123"/>
    </source>
</evidence>
<feature type="region of interest" description="Disordered" evidence="15">
    <location>
        <begin position="173"/>
        <end position="257"/>
    </location>
</feature>
<organism evidence="16">
    <name type="scientific">Cyprideis torosa</name>
    <dbReference type="NCBI Taxonomy" id="163714"/>
    <lineage>
        <taxon>Eukaryota</taxon>
        <taxon>Metazoa</taxon>
        <taxon>Ecdysozoa</taxon>
        <taxon>Arthropoda</taxon>
        <taxon>Crustacea</taxon>
        <taxon>Oligostraca</taxon>
        <taxon>Ostracoda</taxon>
        <taxon>Podocopa</taxon>
        <taxon>Podocopida</taxon>
        <taxon>Cytherocopina</taxon>
        <taxon>Cytheroidea</taxon>
        <taxon>Cytherideidae</taxon>
        <taxon>Cyprideis</taxon>
    </lineage>
</organism>
<dbReference type="PROSITE" id="PS50089">
    <property type="entry name" value="ZF_RING_2"/>
    <property type="match status" value="1"/>
</dbReference>
<reference evidence="16" key="1">
    <citation type="submission" date="2020-11" db="EMBL/GenBank/DDBJ databases">
        <authorList>
            <person name="Tran Van P."/>
        </authorList>
    </citation>
    <scope>NUCLEOTIDE SEQUENCE</scope>
</reference>
<dbReference type="PROSITE" id="PS00518">
    <property type="entry name" value="ZF_RING_1"/>
    <property type="match status" value="1"/>
</dbReference>
<dbReference type="InterPro" id="IPR018957">
    <property type="entry name" value="Znf_C3HC4_RING-type"/>
</dbReference>
<dbReference type="GO" id="GO:0008270">
    <property type="term" value="F:zinc ion binding"/>
    <property type="evidence" value="ECO:0007669"/>
    <property type="project" value="UniProtKB-KW"/>
</dbReference>
<evidence type="ECO:0000256" key="13">
    <source>
        <dbReference type="RuleBase" id="RU365038"/>
    </source>
</evidence>
<name>A0A7R8WFA2_9CRUS</name>
<dbReference type="SMART" id="SM00184">
    <property type="entry name" value="RING"/>
    <property type="match status" value="1"/>
</dbReference>
<evidence type="ECO:0000256" key="12">
    <source>
        <dbReference type="ARBA" id="ARBA00023242"/>
    </source>
</evidence>
<feature type="compositionally biased region" description="Basic residues" evidence="15">
    <location>
        <begin position="173"/>
        <end position="182"/>
    </location>
</feature>
<dbReference type="InterPro" id="IPR058643">
    <property type="entry name" value="BRE1-like_CC"/>
</dbReference>
<dbReference type="InterPro" id="IPR017907">
    <property type="entry name" value="Znf_RING_CS"/>
</dbReference>
<evidence type="ECO:0000313" key="16">
    <source>
        <dbReference type="EMBL" id="CAD7230599.1"/>
    </source>
</evidence>
<dbReference type="EMBL" id="OB662812">
    <property type="protein sequence ID" value="CAD7230599.1"/>
    <property type="molecule type" value="Genomic_DNA"/>
</dbReference>
<dbReference type="InterPro" id="IPR001841">
    <property type="entry name" value="Znf_RING"/>
</dbReference>
<keyword evidence="7 13" id="KW-0863">Zinc-finger</keyword>
<evidence type="ECO:0000256" key="10">
    <source>
        <dbReference type="ARBA" id="ARBA00022853"/>
    </source>
</evidence>
<comment type="similarity">
    <text evidence="4 13">Belongs to the BRE1 family.</text>
</comment>
<dbReference type="AlphaFoldDB" id="A0A7R8WFA2"/>
<keyword evidence="8 13" id="KW-0833">Ubl conjugation pathway</keyword>
<dbReference type="Pfam" id="PF26095">
    <property type="entry name" value="CC_Bre1"/>
    <property type="match status" value="1"/>
</dbReference>
<feature type="region of interest" description="Disordered" evidence="15">
    <location>
        <begin position="1"/>
        <end position="25"/>
    </location>
</feature>
<evidence type="ECO:0000256" key="14">
    <source>
        <dbReference type="SAM" id="Coils"/>
    </source>
</evidence>
<dbReference type="PANTHER" id="PTHR23163:SF0">
    <property type="entry name" value="E3 UBIQUITIN-PROTEIN LIGASE BRE1"/>
    <property type="match status" value="1"/>
</dbReference>
<feature type="compositionally biased region" description="Low complexity" evidence="15">
    <location>
        <begin position="9"/>
        <end position="20"/>
    </location>
</feature>
<keyword evidence="5 13" id="KW-0808">Transferase</keyword>
<dbReference type="InterPro" id="IPR013083">
    <property type="entry name" value="Znf_RING/FYVE/PHD"/>
</dbReference>
<dbReference type="InterPro" id="IPR058642">
    <property type="entry name" value="BRE1A/B-like_dom"/>
</dbReference>
<keyword evidence="11 13" id="KW-0175">Coiled coil</keyword>
<feature type="compositionally biased region" description="Basic and acidic residues" evidence="15">
    <location>
        <begin position="594"/>
        <end position="617"/>
    </location>
</feature>
<dbReference type="InterPro" id="IPR013956">
    <property type="entry name" value="E3_ubiquit_lig_Bre1"/>
</dbReference>
<evidence type="ECO:0000256" key="6">
    <source>
        <dbReference type="ARBA" id="ARBA00022723"/>
    </source>
</evidence>
<feature type="compositionally biased region" description="Basic and acidic residues" evidence="15">
    <location>
        <begin position="625"/>
        <end position="639"/>
    </location>
</feature>
<dbReference type="FunFam" id="3.30.40.10:FF:000040">
    <property type="entry name" value="E3 ubiquitin protein ligase"/>
    <property type="match status" value="1"/>
</dbReference>